<dbReference type="STRING" id="544711.F0UGI8"/>
<dbReference type="OMA" id="CIACWEF"/>
<dbReference type="Pfam" id="PF14441">
    <property type="entry name" value="OTT_1508_deam"/>
    <property type="match status" value="1"/>
</dbReference>
<evidence type="ECO:0000313" key="2">
    <source>
        <dbReference type="EMBL" id="EGC45130.1"/>
    </source>
</evidence>
<feature type="compositionally biased region" description="Basic and acidic residues" evidence="1">
    <location>
        <begin position="126"/>
        <end position="136"/>
    </location>
</feature>
<dbReference type="HOGENOM" id="CLU_605433_0_0_1"/>
<dbReference type="VEuPathDB" id="FungiDB:I7I53_06338"/>
<reference evidence="3" key="1">
    <citation type="submission" date="2008-07" db="EMBL/GenBank/DDBJ databases">
        <title>Annotation of Ajellomyces capsulatus strain H88.</title>
        <authorList>
            <person name="Champion M."/>
            <person name="Cuomo C."/>
            <person name="Ma L.-J."/>
            <person name="Henn M.R."/>
            <person name="Sil A."/>
            <person name="Goldman B."/>
            <person name="Young S.K."/>
            <person name="Kodira C.D."/>
            <person name="Zeng Q."/>
            <person name="Koehrsen M."/>
            <person name="Alvarado L."/>
            <person name="Berlin A."/>
            <person name="Borenstein D."/>
            <person name="Chen Z."/>
            <person name="Engels R."/>
            <person name="Freedman E."/>
            <person name="Gellesch M."/>
            <person name="Goldberg J."/>
            <person name="Griggs A."/>
            <person name="Gujja S."/>
            <person name="Heiman D."/>
            <person name="Hepburn T."/>
            <person name="Howarth C."/>
            <person name="Jen D."/>
            <person name="Larson L."/>
            <person name="Lewis B."/>
            <person name="Mehta T."/>
            <person name="Park D."/>
            <person name="Pearson M."/>
            <person name="Roberts A."/>
            <person name="Saif S."/>
            <person name="Shea T."/>
            <person name="Shenoy N."/>
            <person name="Sisk P."/>
            <person name="Stolte C."/>
            <person name="Sykes S."/>
            <person name="Walk T."/>
            <person name="White J."/>
            <person name="Yandava C."/>
            <person name="Klein B."/>
            <person name="McEwen J.G."/>
            <person name="Puccia R."/>
            <person name="Goldman G.H."/>
            <person name="Felipe M.S."/>
            <person name="Nino-Vega G."/>
            <person name="San-Blas G."/>
            <person name="Taylor J."/>
            <person name="Mendoza L."/>
            <person name="Galagan J."/>
            <person name="Nusbaum C."/>
            <person name="Birren B."/>
        </authorList>
    </citation>
    <scope>NUCLEOTIDE SEQUENCE [LARGE SCALE GENOMIC DNA]</scope>
    <source>
        <strain evidence="3">H88</strain>
    </source>
</reference>
<feature type="region of interest" description="Disordered" evidence="1">
    <location>
        <begin position="112"/>
        <end position="136"/>
    </location>
</feature>
<organism evidence="3">
    <name type="scientific">Ajellomyces capsulatus (strain H88)</name>
    <name type="common">Darling's disease fungus</name>
    <name type="synonym">Histoplasma capsulatum</name>
    <dbReference type="NCBI Taxonomy" id="544711"/>
    <lineage>
        <taxon>Eukaryota</taxon>
        <taxon>Fungi</taxon>
        <taxon>Dikarya</taxon>
        <taxon>Ascomycota</taxon>
        <taxon>Pezizomycotina</taxon>
        <taxon>Eurotiomycetes</taxon>
        <taxon>Eurotiomycetidae</taxon>
        <taxon>Onygenales</taxon>
        <taxon>Ajellomycetaceae</taxon>
        <taxon>Histoplasma</taxon>
    </lineage>
</organism>
<dbReference type="Proteomes" id="UP000008142">
    <property type="component" value="Unassembled WGS sequence"/>
</dbReference>
<protein>
    <submittedName>
        <fullName evidence="2">Uncharacterized protein</fullName>
    </submittedName>
</protein>
<feature type="region of interest" description="Disordered" evidence="1">
    <location>
        <begin position="424"/>
        <end position="453"/>
    </location>
</feature>
<sequence length="453" mass="51680">MDVEHLIALLTEVGPQNELPHRADILLEDTFHERLRIVLDAIASVLVSKPRGEVIAAGMRSQQNGLEKKIILTLASNTGIPKKTYQHARNLINDLKKLGADFADYRKIAEQEIQTSQNKPQQSESSRADSPRIDEKNFPAHLSQKVHLFRRRVFLFALPKIYQRLHKQYNPTKSSQGLTFIHIAEELNIGSNDSVNTLKSCSKVIKWMLHDMTKTSVSFPTDKMDHLVWSLCSIATKTQKLFKKKTWLSGFSQIPSKVDEFPLEQFLKKMSSISNNTDILLQYAYSPHLYQKYLVNTDIEVECLNHSQREIQLPSSDKWCQIAEEILEAQCDSSLLKNISKKNKNIPGLHLQKSFKRMNSVKGHSKISVLPYIGVSKLSCIACWEFFNALHKIDSKLLKSEKDKILNSFSSSLAATYAQRFEAKERARRRSDSSAGSPKPIDRPDFPDEIFDV</sequence>
<dbReference type="InterPro" id="IPR027796">
    <property type="entry name" value="OTT_1508_deam-like"/>
</dbReference>
<dbReference type="AlphaFoldDB" id="F0UGI8"/>
<evidence type="ECO:0000256" key="1">
    <source>
        <dbReference type="SAM" id="MobiDB-lite"/>
    </source>
</evidence>
<dbReference type="EMBL" id="DS990638">
    <property type="protein sequence ID" value="EGC45130.1"/>
    <property type="molecule type" value="Genomic_DNA"/>
</dbReference>
<proteinExistence type="predicted"/>
<evidence type="ECO:0000313" key="3">
    <source>
        <dbReference type="Proteomes" id="UP000008142"/>
    </source>
</evidence>
<name>F0UGI8_AJEC8</name>
<dbReference type="OrthoDB" id="5308969at2759"/>
<gene>
    <name evidence="2" type="ORF">HCEG_04345</name>
</gene>
<feature type="compositionally biased region" description="Polar residues" evidence="1">
    <location>
        <begin position="112"/>
        <end position="125"/>
    </location>
</feature>
<accession>F0UGI8</accession>